<dbReference type="KEGG" id="bko:CKF48_05925"/>
<dbReference type="CDD" id="cd06587">
    <property type="entry name" value="VOC"/>
    <property type="match status" value="1"/>
</dbReference>
<dbReference type="EMBL" id="CP022983">
    <property type="protein sequence ID" value="ASV66904.1"/>
    <property type="molecule type" value="Genomic_DNA"/>
</dbReference>
<dbReference type="InterPro" id="IPR004360">
    <property type="entry name" value="Glyas_Fos-R_dOase_dom"/>
</dbReference>
<gene>
    <name evidence="2" type="ORF">CKF48_05925</name>
</gene>
<organism evidence="2 3">
    <name type="scientific">Cytobacillus kochii</name>
    <dbReference type="NCBI Taxonomy" id="859143"/>
    <lineage>
        <taxon>Bacteria</taxon>
        <taxon>Bacillati</taxon>
        <taxon>Bacillota</taxon>
        <taxon>Bacilli</taxon>
        <taxon>Bacillales</taxon>
        <taxon>Bacillaceae</taxon>
        <taxon>Cytobacillus</taxon>
    </lineage>
</organism>
<dbReference type="Pfam" id="PF00903">
    <property type="entry name" value="Glyoxalase"/>
    <property type="match status" value="1"/>
</dbReference>
<dbReference type="Gene3D" id="3.10.180.10">
    <property type="entry name" value="2,3-Dihydroxybiphenyl 1,2-Dioxygenase, domain 1"/>
    <property type="match status" value="1"/>
</dbReference>
<dbReference type="RefSeq" id="WP_095370479.1">
    <property type="nucleotide sequence ID" value="NZ_CP022983.1"/>
</dbReference>
<dbReference type="InterPro" id="IPR029068">
    <property type="entry name" value="Glyas_Bleomycin-R_OHBP_Dase"/>
</dbReference>
<dbReference type="PROSITE" id="PS51819">
    <property type="entry name" value="VOC"/>
    <property type="match status" value="1"/>
</dbReference>
<name>A0A248TFC5_9BACI</name>
<reference evidence="2 3" key="1">
    <citation type="submission" date="2017-08" db="EMBL/GenBank/DDBJ databases">
        <title>Complete Genome Sequence of Bacillus kochii Oregon-R-modENCODE STRAIN BDGP4, isolated from Drosophila melanogaster gut.</title>
        <authorList>
            <person name="Wan K.H."/>
            <person name="Yu C."/>
            <person name="Park S."/>
            <person name="Hammonds A.S."/>
            <person name="Booth B.W."/>
            <person name="Celniker S.E."/>
        </authorList>
    </citation>
    <scope>NUCLEOTIDE SEQUENCE [LARGE SCALE GENOMIC DNA]</scope>
    <source>
        <strain evidence="2 3">BDGP4</strain>
    </source>
</reference>
<dbReference type="Proteomes" id="UP000215137">
    <property type="component" value="Chromosome"/>
</dbReference>
<dbReference type="InterPro" id="IPR037523">
    <property type="entry name" value="VOC_core"/>
</dbReference>
<sequence>MFKVGSIFIPVSDIEKSSSWYVKYLGATKIDVWEGGAGFYLPTGSTQLALIKVNRPQPTEFTIQDNQKNAYYNFVVDNIVTVHQYFNKNGVITTDIQHMGEMAFFDFFDIDGNPFSVVNEVKDSPYHSENVKRMQEK</sequence>
<accession>A0A248TFC5</accession>
<evidence type="ECO:0000313" key="2">
    <source>
        <dbReference type="EMBL" id="ASV66904.1"/>
    </source>
</evidence>
<evidence type="ECO:0000259" key="1">
    <source>
        <dbReference type="PROSITE" id="PS51819"/>
    </source>
</evidence>
<proteinExistence type="predicted"/>
<dbReference type="OrthoDB" id="2184229at2"/>
<dbReference type="AlphaFoldDB" id="A0A248TFC5"/>
<dbReference type="SUPFAM" id="SSF54593">
    <property type="entry name" value="Glyoxalase/Bleomycin resistance protein/Dihydroxybiphenyl dioxygenase"/>
    <property type="match status" value="1"/>
</dbReference>
<protein>
    <submittedName>
        <fullName evidence="2">Glyoxalase</fullName>
    </submittedName>
</protein>
<evidence type="ECO:0000313" key="3">
    <source>
        <dbReference type="Proteomes" id="UP000215137"/>
    </source>
</evidence>
<keyword evidence="3" id="KW-1185">Reference proteome</keyword>
<feature type="domain" description="VOC" evidence="1">
    <location>
        <begin position="3"/>
        <end position="120"/>
    </location>
</feature>